<comment type="caution">
    <text evidence="9">The sequence shown here is derived from an EMBL/GenBank/DDBJ whole genome shotgun (WGS) entry which is preliminary data.</text>
</comment>
<reference evidence="9 10" key="1">
    <citation type="submission" date="2020-08" db="EMBL/GenBank/DDBJ databases">
        <title>Genome public.</title>
        <authorList>
            <person name="Liu C."/>
            <person name="Sun Q."/>
        </authorList>
    </citation>
    <scope>NUCLEOTIDE SEQUENCE [LARGE SCALE GENOMIC DNA]</scope>
    <source>
        <strain evidence="9 10">BX10</strain>
    </source>
</reference>
<dbReference type="PANTHER" id="PTHR10091">
    <property type="entry name" value="ALDOSE-1-EPIMERASE"/>
    <property type="match status" value="1"/>
</dbReference>
<evidence type="ECO:0000256" key="2">
    <source>
        <dbReference type="ARBA" id="ARBA00005028"/>
    </source>
</evidence>
<evidence type="ECO:0000313" key="9">
    <source>
        <dbReference type="EMBL" id="MBC8597767.1"/>
    </source>
</evidence>
<dbReference type="RefSeq" id="WP_262426659.1">
    <property type="nucleotide sequence ID" value="NZ_JACRTJ010000002.1"/>
</dbReference>
<dbReference type="EMBL" id="JACRTJ010000002">
    <property type="protein sequence ID" value="MBC8597767.1"/>
    <property type="molecule type" value="Genomic_DNA"/>
</dbReference>
<evidence type="ECO:0000256" key="1">
    <source>
        <dbReference type="ARBA" id="ARBA00001614"/>
    </source>
</evidence>
<dbReference type="InterPro" id="IPR008183">
    <property type="entry name" value="Aldose_1/G6P_1-epimerase"/>
</dbReference>
<dbReference type="NCBIfam" id="NF008277">
    <property type="entry name" value="PRK11055.1"/>
    <property type="match status" value="1"/>
</dbReference>
<dbReference type="InterPro" id="IPR047215">
    <property type="entry name" value="Galactose_mutarotase-like"/>
</dbReference>
<accession>A0ABR7NNT1</accession>
<dbReference type="InterPro" id="IPR018052">
    <property type="entry name" value="Ald1_epimerase_CS"/>
</dbReference>
<dbReference type="InterPro" id="IPR011013">
    <property type="entry name" value="Gal_mutarotase_sf_dom"/>
</dbReference>
<keyword evidence="10" id="KW-1185">Reference proteome</keyword>
<evidence type="ECO:0000256" key="6">
    <source>
        <dbReference type="ARBA" id="ARBA00023235"/>
    </source>
</evidence>
<dbReference type="EC" id="5.1.3.3" evidence="4 8"/>
<evidence type="ECO:0000256" key="4">
    <source>
        <dbReference type="ARBA" id="ARBA00013185"/>
    </source>
</evidence>
<evidence type="ECO:0000256" key="7">
    <source>
        <dbReference type="ARBA" id="ARBA00023277"/>
    </source>
</evidence>
<dbReference type="Pfam" id="PF01263">
    <property type="entry name" value="Aldose_epim"/>
    <property type="match status" value="1"/>
</dbReference>
<comment type="pathway">
    <text evidence="2 8">Carbohydrate metabolism; hexose metabolism.</text>
</comment>
<dbReference type="SUPFAM" id="SSF74650">
    <property type="entry name" value="Galactose mutarotase-like"/>
    <property type="match status" value="1"/>
</dbReference>
<protein>
    <recommendedName>
        <fullName evidence="5 8">Aldose 1-epimerase</fullName>
        <ecNumber evidence="4 8">5.1.3.3</ecNumber>
    </recommendedName>
</protein>
<comment type="similarity">
    <text evidence="3 8">Belongs to the aldose epimerase family.</text>
</comment>
<dbReference type="Proteomes" id="UP000647491">
    <property type="component" value="Unassembled WGS sequence"/>
</dbReference>
<proteinExistence type="inferred from homology"/>
<name>A0ABR7NNT1_9FIRM</name>
<evidence type="ECO:0000256" key="8">
    <source>
        <dbReference type="PIRNR" id="PIRNR005096"/>
    </source>
</evidence>
<organism evidence="9 10">
    <name type="scientific">Enterocloster hominis</name>
    <name type="common">ex Liu et al. 2021</name>
    <dbReference type="NCBI Taxonomy" id="2763663"/>
    <lineage>
        <taxon>Bacteria</taxon>
        <taxon>Bacillati</taxon>
        <taxon>Bacillota</taxon>
        <taxon>Clostridia</taxon>
        <taxon>Lachnospirales</taxon>
        <taxon>Lachnospiraceae</taxon>
        <taxon>Enterocloster</taxon>
    </lineage>
</organism>
<comment type="catalytic activity">
    <reaction evidence="1 8">
        <text>alpha-D-glucose = beta-D-glucose</text>
        <dbReference type="Rhea" id="RHEA:10264"/>
        <dbReference type="ChEBI" id="CHEBI:15903"/>
        <dbReference type="ChEBI" id="CHEBI:17925"/>
        <dbReference type="EC" id="5.1.3.3"/>
    </reaction>
</comment>
<gene>
    <name evidence="9" type="ORF">H8708_00715</name>
</gene>
<keyword evidence="7 8" id="KW-0119">Carbohydrate metabolism</keyword>
<evidence type="ECO:0000313" key="10">
    <source>
        <dbReference type="Proteomes" id="UP000647491"/>
    </source>
</evidence>
<dbReference type="PROSITE" id="PS00545">
    <property type="entry name" value="ALDOSE_1_EPIMERASE"/>
    <property type="match status" value="1"/>
</dbReference>
<keyword evidence="6 8" id="KW-0413">Isomerase</keyword>
<evidence type="ECO:0000256" key="5">
    <source>
        <dbReference type="ARBA" id="ARBA00014165"/>
    </source>
</evidence>
<dbReference type="InterPro" id="IPR015443">
    <property type="entry name" value="Aldose_1-epimerase"/>
</dbReference>
<dbReference type="Gene3D" id="2.70.98.10">
    <property type="match status" value="1"/>
</dbReference>
<dbReference type="InterPro" id="IPR014718">
    <property type="entry name" value="GH-type_carb-bd"/>
</dbReference>
<dbReference type="PANTHER" id="PTHR10091:SF0">
    <property type="entry name" value="GALACTOSE MUTAROTASE"/>
    <property type="match status" value="1"/>
</dbReference>
<dbReference type="PIRSF" id="PIRSF005096">
    <property type="entry name" value="GALM"/>
    <property type="match status" value="1"/>
</dbReference>
<evidence type="ECO:0000256" key="3">
    <source>
        <dbReference type="ARBA" id="ARBA00006206"/>
    </source>
</evidence>
<dbReference type="CDD" id="cd09019">
    <property type="entry name" value="galactose_mutarotase_like"/>
    <property type="match status" value="1"/>
</dbReference>
<sequence length="348" mass="37761">MAVKKEHFGRMADGREISLYTIDNGTVSASFTDLGAVWVSMMVPDRNGDLADVLLGYDDAEGYLVNGPHFGSIVGRIANRTGGASFTLNGTSYVLGKNKGENNLHSGPDYYDRRLWAAREVGEDSVVFLLDSPDGDQGFPGELKISVKYTLTKENAVDILYAVTSDRDTPVNMTNHAYFNLGGHASGSVLDTRIQILADSFTPTDADSIPTGEVLTVEGTPMDFRTPKTIGTDIGSDYIQIVQGKGFDHNWCLNHAPGVCGLAASAYHEASGRAMDVYTDLPGVQFYTGNWLGGEKGKDGASYEDRDAFCFETQMYPDSVNHPQFPSPVVKAGTAHVTRTSYRFYIGK</sequence>